<sequence>MARIALFSTLAAVAALASFSTATPVATTTEAPTATGTDIPAAFKLVTRSGLGWPKILFEVPQYPGYSVILNTDYGSIYEQFYLKPFEDGYEIRSKNVECSLGVYNTNIVCVIERDETCKWYLKSKGDGSYEIKGSSDSEMTAVQDPKYEDWISYDAPRGTTEQMWTFEASVPHAPPQA</sequence>
<organism evidence="2 3">
    <name type="scientific">Actinomortierella ambigua</name>
    <dbReference type="NCBI Taxonomy" id="1343610"/>
    <lineage>
        <taxon>Eukaryota</taxon>
        <taxon>Fungi</taxon>
        <taxon>Fungi incertae sedis</taxon>
        <taxon>Mucoromycota</taxon>
        <taxon>Mortierellomycotina</taxon>
        <taxon>Mortierellomycetes</taxon>
        <taxon>Mortierellales</taxon>
        <taxon>Mortierellaceae</taxon>
        <taxon>Actinomortierella</taxon>
    </lineage>
</organism>
<keyword evidence="3" id="KW-1185">Reference proteome</keyword>
<proteinExistence type="predicted"/>
<dbReference type="SUPFAM" id="SSF50370">
    <property type="entry name" value="Ricin B-like lectins"/>
    <property type="match status" value="1"/>
</dbReference>
<dbReference type="Proteomes" id="UP000807716">
    <property type="component" value="Unassembled WGS sequence"/>
</dbReference>
<dbReference type="EMBL" id="JAAAJB010000865">
    <property type="protein sequence ID" value="KAG0250393.1"/>
    <property type="molecule type" value="Genomic_DNA"/>
</dbReference>
<gene>
    <name evidence="2" type="ORF">DFQ27_009422</name>
</gene>
<reference evidence="2" key="1">
    <citation type="journal article" date="2020" name="Fungal Divers.">
        <title>Resolving the Mortierellaceae phylogeny through synthesis of multi-gene phylogenetics and phylogenomics.</title>
        <authorList>
            <person name="Vandepol N."/>
            <person name="Liber J."/>
            <person name="Desiro A."/>
            <person name="Na H."/>
            <person name="Kennedy M."/>
            <person name="Barry K."/>
            <person name="Grigoriev I.V."/>
            <person name="Miller A.N."/>
            <person name="O'Donnell K."/>
            <person name="Stajich J.E."/>
            <person name="Bonito G."/>
        </authorList>
    </citation>
    <scope>NUCLEOTIDE SEQUENCE</scope>
    <source>
        <strain evidence="2">BC1065</strain>
    </source>
</reference>
<name>A0A9P6PPR3_9FUNG</name>
<dbReference type="InterPro" id="IPR035992">
    <property type="entry name" value="Ricin_B-like_lectins"/>
</dbReference>
<feature type="signal peptide" evidence="1">
    <location>
        <begin position="1"/>
        <end position="22"/>
    </location>
</feature>
<dbReference type="Gene3D" id="2.80.10.50">
    <property type="match status" value="1"/>
</dbReference>
<comment type="caution">
    <text evidence="2">The sequence shown here is derived from an EMBL/GenBank/DDBJ whole genome shotgun (WGS) entry which is preliminary data.</text>
</comment>
<feature type="chain" id="PRO_5040244302" description="Ricin B lectin domain-containing protein" evidence="1">
    <location>
        <begin position="23"/>
        <end position="178"/>
    </location>
</feature>
<accession>A0A9P6PPR3</accession>
<evidence type="ECO:0000256" key="1">
    <source>
        <dbReference type="SAM" id="SignalP"/>
    </source>
</evidence>
<evidence type="ECO:0000313" key="3">
    <source>
        <dbReference type="Proteomes" id="UP000807716"/>
    </source>
</evidence>
<protein>
    <recommendedName>
        <fullName evidence="4">Ricin B lectin domain-containing protein</fullName>
    </recommendedName>
</protein>
<evidence type="ECO:0000313" key="2">
    <source>
        <dbReference type="EMBL" id="KAG0250393.1"/>
    </source>
</evidence>
<keyword evidence="1" id="KW-0732">Signal</keyword>
<evidence type="ECO:0008006" key="4">
    <source>
        <dbReference type="Google" id="ProtNLM"/>
    </source>
</evidence>
<dbReference type="AlphaFoldDB" id="A0A9P6PPR3"/>